<sequence>MDRFARPIAILEFMFRTIYEAADSKLQVFWFCHAGAGSASLVRSARHVSAPVTLNVASLPGREHRFRDGLTMSLDELVDQFFEDLQPRVGAPFVLIGHSFGSLMSYLLAQKLTAAGTPPVSLTVMTLAAPDRVQFNPRTAHLSDEEFLDYLDNRFGSVPKSLRTNPEAIALFLPIVRYDLRLLESYVHQPVQPLPIPLLALAGSRDRAVNAEQMQQWQRFTSDSFALETIAGGHFFPTENVQPIIQRTIERLQ</sequence>
<gene>
    <name evidence="3" type="primary">lgrE</name>
    <name evidence="3" type="ORF">Poly24_55700</name>
</gene>
<protein>
    <submittedName>
        <fullName evidence="3">Linear gramicidin dehydrogenase LgrE</fullName>
        <ecNumber evidence="3">1.1.-.-</ecNumber>
    </submittedName>
</protein>
<dbReference type="EC" id="1.1.-.-" evidence="3"/>
<dbReference type="PANTHER" id="PTHR11487">
    <property type="entry name" value="THIOESTERASE"/>
    <property type="match status" value="1"/>
</dbReference>
<dbReference type="Pfam" id="PF00975">
    <property type="entry name" value="Thioesterase"/>
    <property type="match status" value="1"/>
</dbReference>
<dbReference type="PANTHER" id="PTHR11487:SF0">
    <property type="entry name" value="S-ACYL FATTY ACID SYNTHASE THIOESTERASE, MEDIUM CHAIN"/>
    <property type="match status" value="1"/>
</dbReference>
<dbReference type="KEGG" id="rcf:Poly24_55700"/>
<keyword evidence="3" id="KW-0560">Oxidoreductase</keyword>
<accession>A0A518K239</accession>
<evidence type="ECO:0000259" key="2">
    <source>
        <dbReference type="Pfam" id="PF00975"/>
    </source>
</evidence>
<organism evidence="3 4">
    <name type="scientific">Rosistilla carotiformis</name>
    <dbReference type="NCBI Taxonomy" id="2528017"/>
    <lineage>
        <taxon>Bacteria</taxon>
        <taxon>Pseudomonadati</taxon>
        <taxon>Planctomycetota</taxon>
        <taxon>Planctomycetia</taxon>
        <taxon>Pirellulales</taxon>
        <taxon>Pirellulaceae</taxon>
        <taxon>Rosistilla</taxon>
    </lineage>
</organism>
<comment type="similarity">
    <text evidence="1">Belongs to the thioesterase family.</text>
</comment>
<dbReference type="EMBL" id="CP036348">
    <property type="protein sequence ID" value="QDV71830.1"/>
    <property type="molecule type" value="Genomic_DNA"/>
</dbReference>
<dbReference type="Gene3D" id="3.40.50.1820">
    <property type="entry name" value="alpha/beta hydrolase"/>
    <property type="match status" value="1"/>
</dbReference>
<evidence type="ECO:0000256" key="1">
    <source>
        <dbReference type="ARBA" id="ARBA00007169"/>
    </source>
</evidence>
<reference evidence="3 4" key="1">
    <citation type="submission" date="2019-02" db="EMBL/GenBank/DDBJ databases">
        <title>Deep-cultivation of Planctomycetes and their phenomic and genomic characterization uncovers novel biology.</title>
        <authorList>
            <person name="Wiegand S."/>
            <person name="Jogler M."/>
            <person name="Boedeker C."/>
            <person name="Pinto D."/>
            <person name="Vollmers J."/>
            <person name="Rivas-Marin E."/>
            <person name="Kohn T."/>
            <person name="Peeters S.H."/>
            <person name="Heuer A."/>
            <person name="Rast P."/>
            <person name="Oberbeckmann S."/>
            <person name="Bunk B."/>
            <person name="Jeske O."/>
            <person name="Meyerdierks A."/>
            <person name="Storesund J.E."/>
            <person name="Kallscheuer N."/>
            <person name="Luecker S."/>
            <person name="Lage O.M."/>
            <person name="Pohl T."/>
            <person name="Merkel B.J."/>
            <person name="Hornburger P."/>
            <person name="Mueller R.-W."/>
            <person name="Bruemmer F."/>
            <person name="Labrenz M."/>
            <person name="Spormann A.M."/>
            <person name="Op den Camp H."/>
            <person name="Overmann J."/>
            <person name="Amann R."/>
            <person name="Jetten M.S.M."/>
            <person name="Mascher T."/>
            <person name="Medema M.H."/>
            <person name="Devos D.P."/>
            <person name="Kaster A.-K."/>
            <person name="Ovreas L."/>
            <person name="Rohde M."/>
            <person name="Galperin M.Y."/>
            <person name="Jogler C."/>
        </authorList>
    </citation>
    <scope>NUCLEOTIDE SEQUENCE [LARGE SCALE GENOMIC DNA]</scope>
    <source>
        <strain evidence="3 4">Poly24</strain>
    </source>
</reference>
<dbReference type="Proteomes" id="UP000315082">
    <property type="component" value="Chromosome"/>
</dbReference>
<dbReference type="InterPro" id="IPR029058">
    <property type="entry name" value="AB_hydrolase_fold"/>
</dbReference>
<dbReference type="InterPro" id="IPR012223">
    <property type="entry name" value="TEII"/>
</dbReference>
<feature type="domain" description="Thioesterase" evidence="2">
    <location>
        <begin position="27"/>
        <end position="250"/>
    </location>
</feature>
<evidence type="ECO:0000313" key="3">
    <source>
        <dbReference type="EMBL" id="QDV71830.1"/>
    </source>
</evidence>
<dbReference type="InterPro" id="IPR001031">
    <property type="entry name" value="Thioesterase"/>
</dbReference>
<proteinExistence type="inferred from homology"/>
<name>A0A518K239_9BACT</name>
<keyword evidence="4" id="KW-1185">Reference proteome</keyword>
<dbReference type="GO" id="GO:0008610">
    <property type="term" value="P:lipid biosynthetic process"/>
    <property type="evidence" value="ECO:0007669"/>
    <property type="project" value="TreeGrafter"/>
</dbReference>
<dbReference type="GO" id="GO:0016491">
    <property type="term" value="F:oxidoreductase activity"/>
    <property type="evidence" value="ECO:0007669"/>
    <property type="project" value="UniProtKB-KW"/>
</dbReference>
<dbReference type="SUPFAM" id="SSF53474">
    <property type="entry name" value="alpha/beta-Hydrolases"/>
    <property type="match status" value="1"/>
</dbReference>
<dbReference type="OrthoDB" id="279191at2"/>
<evidence type="ECO:0000313" key="4">
    <source>
        <dbReference type="Proteomes" id="UP000315082"/>
    </source>
</evidence>
<dbReference type="AlphaFoldDB" id="A0A518K239"/>